<dbReference type="InterPro" id="IPR019405">
    <property type="entry name" value="Lactonase_7-beta_prop"/>
</dbReference>
<proteinExistence type="inferred from homology"/>
<gene>
    <name evidence="2" type="ORF">DWQ67_09205</name>
</gene>
<evidence type="ECO:0008006" key="4">
    <source>
        <dbReference type="Google" id="ProtNLM"/>
    </source>
</evidence>
<accession>A0A496PI05</accession>
<keyword evidence="3" id="KW-1185">Reference proteome</keyword>
<dbReference type="RefSeq" id="WP_121485312.1">
    <property type="nucleotide sequence ID" value="NZ_QQXL01000005.1"/>
</dbReference>
<dbReference type="InterPro" id="IPR050282">
    <property type="entry name" value="Cycloisomerase_2"/>
</dbReference>
<name>A0A496PI05_9MICC</name>
<dbReference type="InterPro" id="IPR015943">
    <property type="entry name" value="WD40/YVTN_repeat-like_dom_sf"/>
</dbReference>
<dbReference type="SUPFAM" id="SSF50974">
    <property type="entry name" value="Nitrous oxide reductase, N-terminal domain"/>
    <property type="match status" value="1"/>
</dbReference>
<dbReference type="Proteomes" id="UP000273119">
    <property type="component" value="Unassembled WGS sequence"/>
</dbReference>
<organism evidence="2 3">
    <name type="scientific">Galactobacter caseinivorans</name>
    <dbReference type="NCBI Taxonomy" id="2676123"/>
    <lineage>
        <taxon>Bacteria</taxon>
        <taxon>Bacillati</taxon>
        <taxon>Actinomycetota</taxon>
        <taxon>Actinomycetes</taxon>
        <taxon>Micrococcales</taxon>
        <taxon>Micrococcaceae</taxon>
        <taxon>Galactobacter</taxon>
    </lineage>
</organism>
<reference evidence="2 3" key="1">
    <citation type="submission" date="2018-07" db="EMBL/GenBank/DDBJ databases">
        <title>Arthrobacter sp. nov., isolated from raw cow's milk with high bacterial count.</title>
        <authorList>
            <person name="Hahne J."/>
            <person name="Isele D."/>
            <person name="Lipski A."/>
        </authorList>
    </citation>
    <scope>NUCLEOTIDE SEQUENCE [LARGE SCALE GENOMIC DNA]</scope>
    <source>
        <strain evidence="2 3">JZ R-183</strain>
    </source>
</reference>
<dbReference type="GO" id="GO:0017057">
    <property type="term" value="F:6-phosphogluconolactonase activity"/>
    <property type="evidence" value="ECO:0007669"/>
    <property type="project" value="TreeGrafter"/>
</dbReference>
<dbReference type="AlphaFoldDB" id="A0A496PI05"/>
<protein>
    <recommendedName>
        <fullName evidence="4">6-phosphogluconolactonase</fullName>
    </recommendedName>
</protein>
<evidence type="ECO:0000256" key="1">
    <source>
        <dbReference type="ARBA" id="ARBA00005564"/>
    </source>
</evidence>
<dbReference type="PANTHER" id="PTHR30344:SF1">
    <property type="entry name" value="6-PHOSPHOGLUCONOLACTONASE"/>
    <property type="match status" value="1"/>
</dbReference>
<dbReference type="PANTHER" id="PTHR30344">
    <property type="entry name" value="6-PHOSPHOGLUCONOLACTONASE-RELATED"/>
    <property type="match status" value="1"/>
</dbReference>
<dbReference type="Pfam" id="PF10282">
    <property type="entry name" value="Lactonase"/>
    <property type="match status" value="1"/>
</dbReference>
<dbReference type="InterPro" id="IPR011045">
    <property type="entry name" value="N2O_reductase_N"/>
</dbReference>
<dbReference type="Gene3D" id="2.130.10.10">
    <property type="entry name" value="YVTN repeat-like/Quinoprotein amine dehydrogenase"/>
    <property type="match status" value="1"/>
</dbReference>
<comment type="similarity">
    <text evidence="1">Belongs to the cycloisomerase 2 family.</text>
</comment>
<evidence type="ECO:0000313" key="3">
    <source>
        <dbReference type="Proteomes" id="UP000273119"/>
    </source>
</evidence>
<comment type="caution">
    <text evidence="2">The sequence shown here is derived from an EMBL/GenBank/DDBJ whole genome shotgun (WGS) entry which is preliminary data.</text>
</comment>
<evidence type="ECO:0000313" key="2">
    <source>
        <dbReference type="EMBL" id="RKW70124.1"/>
    </source>
</evidence>
<sequence>MSTYCFIACRTAGTIEAHALDEERGTLRRLAVMDGVDGVSTLAFDHGRAILYAGRAGETPLLSVFTVVAGGRLEPRGDFELPHSAAFMSFDVDGLLIASYHDSALSRIPLDDDGIPTDARPTFTDASAGKNIHCVLPTRDGLHVYATALGSDRVLAYRRGGEGEEALVRLPSTVVEPAGEGPRHLVISPEGDRVGVITEMGGHVYSYDRDTVSGALTFTGSVSIAGDGDELAHGVARVPGGAPVPERPMWAAELRQARGGSLWLATERTTSKLTVVRAGETPRVLGRVGTETQPRAAAVAPSGELVLVGGEKSSHVSVYRVGEKGILEPTQRIETGENPAWFAFQRVD</sequence>
<dbReference type="GO" id="GO:0005829">
    <property type="term" value="C:cytosol"/>
    <property type="evidence" value="ECO:0007669"/>
    <property type="project" value="TreeGrafter"/>
</dbReference>
<dbReference type="EMBL" id="QQXL01000005">
    <property type="protein sequence ID" value="RKW70124.1"/>
    <property type="molecule type" value="Genomic_DNA"/>
</dbReference>